<gene>
    <name evidence="2" type="ORF">PR048_032545</name>
</gene>
<dbReference type="Proteomes" id="UP001159363">
    <property type="component" value="Chromosome 15"/>
</dbReference>
<feature type="compositionally biased region" description="Polar residues" evidence="1">
    <location>
        <begin position="91"/>
        <end position="100"/>
    </location>
</feature>
<feature type="region of interest" description="Disordered" evidence="1">
    <location>
        <begin position="136"/>
        <end position="155"/>
    </location>
</feature>
<reference evidence="2 3" key="1">
    <citation type="submission" date="2023-02" db="EMBL/GenBank/DDBJ databases">
        <title>LHISI_Scaffold_Assembly.</title>
        <authorList>
            <person name="Stuart O.P."/>
            <person name="Cleave R."/>
            <person name="Magrath M.J.L."/>
            <person name="Mikheyev A.S."/>
        </authorList>
    </citation>
    <scope>NUCLEOTIDE SEQUENCE [LARGE SCALE GENOMIC DNA]</scope>
    <source>
        <strain evidence="2">Daus_M_001</strain>
        <tissue evidence="2">Leg muscle</tissue>
    </source>
</reference>
<evidence type="ECO:0000313" key="3">
    <source>
        <dbReference type="Proteomes" id="UP001159363"/>
    </source>
</evidence>
<sequence length="788" mass="85870">MVEVGEVVPSHSKLVRSEKKVTRFTLSVVTLTLSDPVASIDAIKGHSRVDNLNCRRNDNFLVTATKKAACRIGIVRPRNSKPKGIRRRSTDSTSTNQQHKYLSPRKKIGDYPSMADRQACSTAVELNQRRCGKLHPLLRNPRSRGRASAHAAVSAGRPVKTSARLACSPPTKATRVHSPTSRSLRIFACGNRAGRCTLAGGFSRGSPPFSPALSFRCCSMLPSITFIGSQDLNLTQQVQEFPPKTAIFFTLLVCFEAANGSAAEKRSRSRLLMKSVHFERETSAIGTRLKVIVTAESPIGSRSATRKQNGVQSLALRGDGALDARGSDDLIAPAILSLLQADGALNFSIFHKGLFRQLDTPHLTSNEMTKCRGYSASIPVQRENIFMKNFRNYQTLRCLQQEAASAQIRPAVGDSPRPDFSLVGDCSCATSWWRETSTHYIRVALLRQHGLSTLDFRGRRQRLHITAWDDSPELRITLHLRGRKSCKGDMHRGKEGLGSHGLHFGAMTTSLSVLRASLKYDEQGKNRQEIRKNPCDREETECLENMLVVNRVGMTSRERAGALFILNLMPAVTREMFGRLSGGRSDAIGHLPPPPTSSMNLKTKGEECSLYRKLPLHAVRLEYCTPVQSLALSGDGTLDARGIVALIATVLLGLKRGEKKTYGGVIWAAFHKEILRADECGARREKREIPEKTHRQMASSDTTPTCESPRIEPPGLEPGSPRGEATGSGVGSALRALQRSNSGAPEHRGMLGAGCAPPLDIDRGPEEGPGIICATAGCGGTAIRLVAA</sequence>
<protein>
    <submittedName>
        <fullName evidence="2">Uncharacterized protein</fullName>
    </submittedName>
</protein>
<comment type="caution">
    <text evidence="2">The sequence shown here is derived from an EMBL/GenBank/DDBJ whole genome shotgun (WGS) entry which is preliminary data.</text>
</comment>
<accession>A0ABQ9G6K4</accession>
<organism evidence="2 3">
    <name type="scientific">Dryococelus australis</name>
    <dbReference type="NCBI Taxonomy" id="614101"/>
    <lineage>
        <taxon>Eukaryota</taxon>
        <taxon>Metazoa</taxon>
        <taxon>Ecdysozoa</taxon>
        <taxon>Arthropoda</taxon>
        <taxon>Hexapoda</taxon>
        <taxon>Insecta</taxon>
        <taxon>Pterygota</taxon>
        <taxon>Neoptera</taxon>
        <taxon>Polyneoptera</taxon>
        <taxon>Phasmatodea</taxon>
        <taxon>Verophasmatodea</taxon>
        <taxon>Anareolatae</taxon>
        <taxon>Phasmatidae</taxon>
        <taxon>Eurycanthinae</taxon>
        <taxon>Dryococelus</taxon>
    </lineage>
</organism>
<feature type="compositionally biased region" description="Basic residues" evidence="1">
    <location>
        <begin position="78"/>
        <end position="87"/>
    </location>
</feature>
<name>A0ABQ9G6K4_9NEOP</name>
<feature type="region of interest" description="Disordered" evidence="1">
    <location>
        <begin position="77"/>
        <end position="108"/>
    </location>
</feature>
<proteinExistence type="predicted"/>
<keyword evidence="3" id="KW-1185">Reference proteome</keyword>
<feature type="compositionally biased region" description="Polar residues" evidence="1">
    <location>
        <begin position="696"/>
        <end position="706"/>
    </location>
</feature>
<feature type="compositionally biased region" description="Basic and acidic residues" evidence="1">
    <location>
        <begin position="685"/>
        <end position="694"/>
    </location>
</feature>
<evidence type="ECO:0000313" key="2">
    <source>
        <dbReference type="EMBL" id="KAJ8866684.1"/>
    </source>
</evidence>
<dbReference type="EMBL" id="JARBHB010000016">
    <property type="protein sequence ID" value="KAJ8866684.1"/>
    <property type="molecule type" value="Genomic_DNA"/>
</dbReference>
<evidence type="ECO:0000256" key="1">
    <source>
        <dbReference type="SAM" id="MobiDB-lite"/>
    </source>
</evidence>
<feature type="region of interest" description="Disordered" evidence="1">
    <location>
        <begin position="685"/>
        <end position="731"/>
    </location>
</feature>